<feature type="region of interest" description="Disordered" evidence="1">
    <location>
        <begin position="1"/>
        <end position="42"/>
    </location>
</feature>
<feature type="compositionally biased region" description="Acidic residues" evidence="1">
    <location>
        <begin position="382"/>
        <end position="397"/>
    </location>
</feature>
<dbReference type="OrthoDB" id="7862313at2759"/>
<feature type="compositionally biased region" description="Polar residues" evidence="1">
    <location>
        <begin position="23"/>
        <end position="32"/>
    </location>
</feature>
<dbReference type="InterPro" id="IPR013783">
    <property type="entry name" value="Ig-like_fold"/>
</dbReference>
<feature type="domain" description="Inositol polyphosphate-related phosphatase" evidence="2">
    <location>
        <begin position="116"/>
        <end position="495"/>
    </location>
</feature>
<proteinExistence type="predicted"/>
<organism evidence="3 4">
    <name type="scientific">Pestalotiopsis fici (strain W106-1 / CGMCC3.15140)</name>
    <dbReference type="NCBI Taxonomy" id="1229662"/>
    <lineage>
        <taxon>Eukaryota</taxon>
        <taxon>Fungi</taxon>
        <taxon>Dikarya</taxon>
        <taxon>Ascomycota</taxon>
        <taxon>Pezizomycotina</taxon>
        <taxon>Sordariomycetes</taxon>
        <taxon>Xylariomycetidae</taxon>
        <taxon>Amphisphaeriales</taxon>
        <taxon>Sporocadaceae</taxon>
        <taxon>Pestalotiopsis</taxon>
    </lineage>
</organism>
<dbReference type="EMBL" id="KI912116">
    <property type="protein sequence ID" value="ETS76867.1"/>
    <property type="molecule type" value="Genomic_DNA"/>
</dbReference>
<evidence type="ECO:0000256" key="1">
    <source>
        <dbReference type="SAM" id="MobiDB-lite"/>
    </source>
</evidence>
<accession>W3WUR7</accession>
<dbReference type="RefSeq" id="XP_007837513.1">
    <property type="nucleotide sequence ID" value="XM_007839322.1"/>
</dbReference>
<evidence type="ECO:0000313" key="4">
    <source>
        <dbReference type="Proteomes" id="UP000030651"/>
    </source>
</evidence>
<dbReference type="GeneID" id="19275754"/>
<feature type="region of interest" description="Disordered" evidence="1">
    <location>
        <begin position="92"/>
        <end position="145"/>
    </location>
</feature>
<evidence type="ECO:0000313" key="3">
    <source>
        <dbReference type="EMBL" id="ETS76867.1"/>
    </source>
</evidence>
<dbReference type="eggNOG" id="KOG0565">
    <property type="taxonomic scope" value="Eukaryota"/>
</dbReference>
<dbReference type="Pfam" id="PF21310">
    <property type="entry name" value="OCRL-like_ASH"/>
    <property type="match status" value="1"/>
</dbReference>
<dbReference type="InterPro" id="IPR048869">
    <property type="entry name" value="OCRL-1_2_ASH"/>
</dbReference>
<feature type="compositionally biased region" description="Polar residues" evidence="1">
    <location>
        <begin position="112"/>
        <end position="123"/>
    </location>
</feature>
<sequence>MAADGSAAQPSVPEPEDFDQDLNHATQHSLSSAVHARKSEFVRPHRIRIKIGSWNVAASPGTDKDLASWFVEGRGLEPHFDTHLADQSLKASGTLEDDTGDGSNGDDEDGDTQSQDKTYVNVSSKKRSEKTSEAESHTDDDPDNVKIRLVGGSDIGLYVLGLQEIISLNIIAGYADTTATEKWQAALEAAMPPYYKLIASQQLSGLLLLIYASPDVAATISNVSTVAVGTGLLGYMGNKGGVSTRIVMGETTRIVFTNSHLASGHDQTNLERRWWDYNRILAQTQFSPISHSAIPQEEGEKIGDEDFAFWFGDLNFRLDGLPGDDIRRLLMLHTRGEYGAKKEIGKSMSDEDGVIIMHNKDDASSDGTNTPGMVSREASFDQGDDDKEELPDPDDFVPDPHDDPASLQATLDSLLPHDQLAQTIKKRKAFHEGWSEGPITFLPSYKYDIGTVGLFDSSEKRRAPSWCDRILFRTKTDLDNYRTKVVEEAEAKKRDEDMKKRGIDTAADDESVLFDYDPDKDVSSSSVNDNAYDYDEYDDGNEEAEGEGQTVFTREGFEDHIRLDLYTTHQRITSSDHKPVVALFTLDYDAVVPELKAKVHAEVARELDRAENEGRPGITIVVDTKEGGHHEDEGDDGSGGVDFGNVAFLQPSTRSLTIANTGGVPATVSFVEKPGIEDDSDDTTRNSDTEWLSVSLHHSPDTMLQDSETQSKKETHEIVLEPGETASATLAISVASISLLRSLNSGTASLEDVLVLRVADGRDHFIPIRAEWTPTCFGRSIEELIRVPPREGGLRGFIENLQREEKDVGKDWKGGSIPYSLDVHSSSPPELYKLTAAVEALSERVIADETMVQEDAVRVPRDKAGWPFAEKHPSTDQESDRSTHLASIIRALDTDNPTNLLDAVPKTEISTLVKLEIFADALLIFLRSLTDGIIPAHLFAKIEMSLPSLGSSSTSTRSAQEIEDDKSAILDILSAAPYNNISFVFVTSMLAKLAADVTPLNTKELEILNSDVKSRGKARSLSFRKSILGAAGSGVDQAALQRRTGWERRVAEIFGPAVCRSGNAGGDKNKEKDRRASEVRMAGVIEIFLRRRDVNR</sequence>
<dbReference type="InterPro" id="IPR000300">
    <property type="entry name" value="IPPc"/>
</dbReference>
<dbReference type="InterPro" id="IPR036691">
    <property type="entry name" value="Endo/exonu/phosph_ase_sf"/>
</dbReference>
<dbReference type="GO" id="GO:0004439">
    <property type="term" value="F:phosphatidylinositol-4,5-bisphosphate 5-phosphatase activity"/>
    <property type="evidence" value="ECO:0007669"/>
    <property type="project" value="TreeGrafter"/>
</dbReference>
<dbReference type="SUPFAM" id="SSF56219">
    <property type="entry name" value="DNase I-like"/>
    <property type="match status" value="1"/>
</dbReference>
<dbReference type="OMA" id="NWDAAQI"/>
<dbReference type="InterPro" id="IPR046985">
    <property type="entry name" value="IP5"/>
</dbReference>
<dbReference type="Gene3D" id="2.60.40.10">
    <property type="entry name" value="Immunoglobulins"/>
    <property type="match status" value="1"/>
</dbReference>
<feature type="compositionally biased region" description="Basic and acidic residues" evidence="1">
    <location>
        <begin position="129"/>
        <end position="145"/>
    </location>
</feature>
<feature type="compositionally biased region" description="Acidic residues" evidence="1">
    <location>
        <begin position="95"/>
        <end position="111"/>
    </location>
</feature>
<dbReference type="PANTHER" id="PTHR11200">
    <property type="entry name" value="INOSITOL 5-PHOSPHATASE"/>
    <property type="match status" value="1"/>
</dbReference>
<dbReference type="STRING" id="1229662.W3WUR7"/>
<dbReference type="Gene3D" id="3.60.10.10">
    <property type="entry name" value="Endonuclease/exonuclease/phosphatase"/>
    <property type="match status" value="1"/>
</dbReference>
<dbReference type="AlphaFoldDB" id="W3WUR7"/>
<dbReference type="Proteomes" id="UP000030651">
    <property type="component" value="Unassembled WGS sequence"/>
</dbReference>
<dbReference type="SMART" id="SM00128">
    <property type="entry name" value="IPPc"/>
    <property type="match status" value="1"/>
</dbReference>
<dbReference type="GO" id="GO:0046856">
    <property type="term" value="P:phosphatidylinositol dephosphorylation"/>
    <property type="evidence" value="ECO:0007669"/>
    <property type="project" value="InterPro"/>
</dbReference>
<evidence type="ECO:0000259" key="2">
    <source>
        <dbReference type="SMART" id="SM00128"/>
    </source>
</evidence>
<reference evidence="4" key="1">
    <citation type="journal article" date="2015" name="BMC Genomics">
        <title>Genomic and transcriptomic analysis of the endophytic fungus Pestalotiopsis fici reveals its lifestyle and high potential for synthesis of natural products.</title>
        <authorList>
            <person name="Wang X."/>
            <person name="Zhang X."/>
            <person name="Liu L."/>
            <person name="Xiang M."/>
            <person name="Wang W."/>
            <person name="Sun X."/>
            <person name="Che Y."/>
            <person name="Guo L."/>
            <person name="Liu G."/>
            <person name="Guo L."/>
            <person name="Wang C."/>
            <person name="Yin W.B."/>
            <person name="Stadler M."/>
            <person name="Zhang X."/>
            <person name="Liu X."/>
        </authorList>
    </citation>
    <scope>NUCLEOTIDE SEQUENCE [LARGE SCALE GENOMIC DNA]</scope>
    <source>
        <strain evidence="4">W106-1 / CGMCC3.15140</strain>
    </source>
</reference>
<gene>
    <name evidence="3" type="ORF">PFICI_10741</name>
</gene>
<protein>
    <recommendedName>
        <fullName evidence="2">Inositol polyphosphate-related phosphatase domain-containing protein</fullName>
    </recommendedName>
</protein>
<dbReference type="HOGENOM" id="CLU_005563_0_0_1"/>
<feature type="region of interest" description="Disordered" evidence="1">
    <location>
        <begin position="359"/>
        <end position="406"/>
    </location>
</feature>
<name>W3WUR7_PESFW</name>
<dbReference type="InParanoid" id="W3WUR7"/>
<dbReference type="PANTHER" id="PTHR11200:SF300">
    <property type="entry name" value="TYPE II INOSITOL 1,4,5-TRISPHOSPHATE 5-PHOSPHATASE"/>
    <property type="match status" value="1"/>
</dbReference>
<dbReference type="KEGG" id="pfy:PFICI_10741"/>
<keyword evidence="4" id="KW-1185">Reference proteome</keyword>
<dbReference type="Pfam" id="PF22669">
    <property type="entry name" value="Exo_endo_phos2"/>
    <property type="match status" value="2"/>
</dbReference>